<dbReference type="CDD" id="cd00082">
    <property type="entry name" value="HisKA"/>
    <property type="match status" value="1"/>
</dbReference>
<dbReference type="Gene3D" id="3.30.565.10">
    <property type="entry name" value="Histidine kinase-like ATPase, C-terminal domain"/>
    <property type="match status" value="1"/>
</dbReference>
<keyword evidence="3 6" id="KW-0597">Phosphoprotein</keyword>
<dbReference type="Pfam" id="PF13185">
    <property type="entry name" value="GAF_2"/>
    <property type="match status" value="1"/>
</dbReference>
<dbReference type="AlphaFoldDB" id="H5SFS3"/>
<evidence type="ECO:0000256" key="2">
    <source>
        <dbReference type="ARBA" id="ARBA00012438"/>
    </source>
</evidence>
<feature type="domain" description="Response regulatory" evidence="9">
    <location>
        <begin position="621"/>
        <end position="734"/>
    </location>
</feature>
<name>H5SFS3_9BACT</name>
<dbReference type="SUPFAM" id="SSF55874">
    <property type="entry name" value="ATPase domain of HSP90 chaperone/DNA topoisomerase II/histidine kinase"/>
    <property type="match status" value="1"/>
</dbReference>
<evidence type="ECO:0000256" key="4">
    <source>
        <dbReference type="ARBA" id="ARBA00022679"/>
    </source>
</evidence>
<dbReference type="SMART" id="SM00388">
    <property type="entry name" value="HisKA"/>
    <property type="match status" value="1"/>
</dbReference>
<dbReference type="CDD" id="cd00156">
    <property type="entry name" value="REC"/>
    <property type="match status" value="1"/>
</dbReference>
<evidence type="ECO:0000256" key="3">
    <source>
        <dbReference type="ARBA" id="ARBA00022553"/>
    </source>
</evidence>
<feature type="modified residue" description="4-aspartylphosphate" evidence="6">
    <location>
        <position position="670"/>
    </location>
</feature>
<evidence type="ECO:0000256" key="7">
    <source>
        <dbReference type="SAM" id="Coils"/>
    </source>
</evidence>
<proteinExistence type="predicted"/>
<reference evidence="10" key="1">
    <citation type="journal article" date="2005" name="Environ. Microbiol.">
        <title>Genetic and functional properties of uncultivated thermophilic crenarchaeotes from a subsurface gold mine as revealed by analysis of genome fragments.</title>
        <authorList>
            <person name="Nunoura T."/>
            <person name="Hirayama H."/>
            <person name="Takami H."/>
            <person name="Oida H."/>
            <person name="Nishi S."/>
            <person name="Shimamura S."/>
            <person name="Suzuki Y."/>
            <person name="Inagaki F."/>
            <person name="Takai K."/>
            <person name="Nealson K.H."/>
            <person name="Horikoshi K."/>
        </authorList>
    </citation>
    <scope>NUCLEOTIDE SEQUENCE</scope>
</reference>
<dbReference type="SUPFAM" id="SSF55781">
    <property type="entry name" value="GAF domain-like"/>
    <property type="match status" value="1"/>
</dbReference>
<feature type="coiled-coil region" evidence="7">
    <location>
        <begin position="348"/>
        <end position="382"/>
    </location>
</feature>
<reference evidence="10" key="2">
    <citation type="journal article" date="2012" name="PLoS ONE">
        <title>A Deeply Branching Thermophilic Bacterium with an Ancient Acetyl-CoA Pathway Dominates a Subsurface Ecosystem.</title>
        <authorList>
            <person name="Takami H."/>
            <person name="Noguchi H."/>
            <person name="Takaki Y."/>
            <person name="Uchiyama I."/>
            <person name="Toyoda A."/>
            <person name="Nishi S."/>
            <person name="Chee G.-J."/>
            <person name="Arai W."/>
            <person name="Nunoura T."/>
            <person name="Itoh T."/>
            <person name="Hattori M."/>
            <person name="Takai K."/>
        </authorList>
    </citation>
    <scope>NUCLEOTIDE SEQUENCE</scope>
</reference>
<dbReference type="InterPro" id="IPR004358">
    <property type="entry name" value="Sig_transdc_His_kin-like_C"/>
</dbReference>
<evidence type="ECO:0000256" key="6">
    <source>
        <dbReference type="PROSITE-ProRule" id="PRU00169"/>
    </source>
</evidence>
<organism evidence="10">
    <name type="scientific">uncultured Planctomycetota bacterium</name>
    <dbReference type="NCBI Taxonomy" id="120965"/>
    <lineage>
        <taxon>Bacteria</taxon>
        <taxon>Pseudomonadati</taxon>
        <taxon>Planctomycetota</taxon>
        <taxon>environmental samples</taxon>
    </lineage>
</organism>
<dbReference type="InterPro" id="IPR029016">
    <property type="entry name" value="GAF-like_dom_sf"/>
</dbReference>
<accession>H5SFS3</accession>
<dbReference type="PROSITE" id="PS50110">
    <property type="entry name" value="RESPONSE_REGULATORY"/>
    <property type="match status" value="1"/>
</dbReference>
<dbReference type="SMART" id="SM00448">
    <property type="entry name" value="REC"/>
    <property type="match status" value="1"/>
</dbReference>
<dbReference type="InterPro" id="IPR003594">
    <property type="entry name" value="HATPase_dom"/>
</dbReference>
<dbReference type="InterPro" id="IPR011006">
    <property type="entry name" value="CheY-like_superfamily"/>
</dbReference>
<evidence type="ECO:0000259" key="8">
    <source>
        <dbReference type="PROSITE" id="PS50109"/>
    </source>
</evidence>
<dbReference type="Gene3D" id="3.40.50.2300">
    <property type="match status" value="1"/>
</dbReference>
<dbReference type="SUPFAM" id="SSF52172">
    <property type="entry name" value="CheY-like"/>
    <property type="match status" value="1"/>
</dbReference>
<dbReference type="Pfam" id="PF02518">
    <property type="entry name" value="HATPase_c"/>
    <property type="match status" value="1"/>
</dbReference>
<dbReference type="SMART" id="SM00387">
    <property type="entry name" value="HATPase_c"/>
    <property type="match status" value="1"/>
</dbReference>
<dbReference type="SMART" id="SM00065">
    <property type="entry name" value="GAF"/>
    <property type="match status" value="1"/>
</dbReference>
<dbReference type="InterPro" id="IPR001789">
    <property type="entry name" value="Sig_transdc_resp-reg_receiver"/>
</dbReference>
<keyword evidence="5 10" id="KW-0418">Kinase</keyword>
<dbReference type="GO" id="GO:0000155">
    <property type="term" value="F:phosphorelay sensor kinase activity"/>
    <property type="evidence" value="ECO:0007669"/>
    <property type="project" value="InterPro"/>
</dbReference>
<dbReference type="InterPro" id="IPR036097">
    <property type="entry name" value="HisK_dim/P_sf"/>
</dbReference>
<dbReference type="EC" id="2.7.13.3" evidence="2"/>
<dbReference type="GO" id="GO:0005886">
    <property type="term" value="C:plasma membrane"/>
    <property type="evidence" value="ECO:0007669"/>
    <property type="project" value="TreeGrafter"/>
</dbReference>
<evidence type="ECO:0000259" key="9">
    <source>
        <dbReference type="PROSITE" id="PS50110"/>
    </source>
</evidence>
<dbReference type="EMBL" id="AP011706">
    <property type="protein sequence ID" value="BAL55009.1"/>
    <property type="molecule type" value="Genomic_DNA"/>
</dbReference>
<dbReference type="Gene3D" id="1.10.287.130">
    <property type="match status" value="1"/>
</dbReference>
<dbReference type="SUPFAM" id="SSF47384">
    <property type="entry name" value="Homodimeric domain of signal transducing histidine kinase"/>
    <property type="match status" value="1"/>
</dbReference>
<keyword evidence="4" id="KW-0808">Transferase</keyword>
<dbReference type="Gene3D" id="3.30.450.40">
    <property type="match status" value="1"/>
</dbReference>
<protein>
    <recommendedName>
        <fullName evidence="2">histidine kinase</fullName>
        <ecNumber evidence="2">2.7.13.3</ecNumber>
    </recommendedName>
</protein>
<dbReference type="Pfam" id="PF00512">
    <property type="entry name" value="HisKA"/>
    <property type="match status" value="1"/>
</dbReference>
<dbReference type="InterPro" id="IPR005467">
    <property type="entry name" value="His_kinase_dom"/>
</dbReference>
<dbReference type="PROSITE" id="PS50109">
    <property type="entry name" value="HIS_KIN"/>
    <property type="match status" value="1"/>
</dbReference>
<feature type="domain" description="Histidine kinase" evidence="8">
    <location>
        <begin position="384"/>
        <end position="599"/>
    </location>
</feature>
<evidence type="ECO:0000256" key="1">
    <source>
        <dbReference type="ARBA" id="ARBA00000085"/>
    </source>
</evidence>
<dbReference type="Pfam" id="PF00072">
    <property type="entry name" value="Response_reg"/>
    <property type="match status" value="1"/>
</dbReference>
<evidence type="ECO:0000313" key="10">
    <source>
        <dbReference type="EMBL" id="BAL55009.1"/>
    </source>
</evidence>
<dbReference type="InterPro" id="IPR003018">
    <property type="entry name" value="GAF"/>
</dbReference>
<sequence length="734" mass="80220">MENPTDSCAVQDALEMAMTVSSIEPVQCREGNNLLGETLPQRLAAALCCGAEADLVFIGRLEPQGQLHEEARTFSEAGTRYDWSSGPRVSRLITRLENAATTQGTSSLNPSAASDGYPGPLLFVSQSLGDGRKRVALLLRLPEKPPFGPREHRLTETLIGLLRQNASSDDVPLLLHVRLLTQIAQVSGSSPDLGYTLQFALRELARHCPGCLASVWLVQGAEGTVLELAACSDTPWNASRPGPSMQSGSTPSTVLSWGLTFALRDSPFAPVVERRQVIYLERLAEQPWELLRHWASQGFHACAAVPLFVGQEKVGILILLSRRLAGLTQEQVHLAATIGELLGPVIACHRLNERLSQAYAQLQKAQQQLANAEKMRALGELASGMAHDFNNALCGTLGFLELALKDPQLPPPVEELLRMARTCALDAAATVRRVQDFARWDRGLQNAELVQVNDLVRHVVELTRPRWHNAARADSRIIEVALDLQAQVPIMGNPAELREVLTNLVLNAVDAMPRGGRIHIATTNDTNNVWLTVSDTGVGMAPEIQQRIFEPFFTTKKERGTGLGLSISYAIIQRHGGQISVSSELGKGSTFTIRLPAVRNAPASEQSAGHPPAQTLPRALRVLVIDDEPHVLSFLRQCLLHLGHHPDTESDPEQALEQFRRQPYDLVITDLGMPKLDGKQVAARIHELAPEVPVILLTGWGEQYQHSQECPPSVRQVLAKPVTVEQLAQVLRSG</sequence>
<keyword evidence="7" id="KW-0175">Coiled coil</keyword>
<dbReference type="InterPro" id="IPR003661">
    <property type="entry name" value="HisK_dim/P_dom"/>
</dbReference>
<comment type="catalytic activity">
    <reaction evidence="1">
        <text>ATP + protein L-histidine = ADP + protein N-phospho-L-histidine.</text>
        <dbReference type="EC" id="2.7.13.3"/>
    </reaction>
</comment>
<dbReference type="InterPro" id="IPR036890">
    <property type="entry name" value="HATPase_C_sf"/>
</dbReference>
<gene>
    <name evidence="10" type="ORF">HGMM_F22C11C24</name>
</gene>
<dbReference type="PANTHER" id="PTHR43047">
    <property type="entry name" value="TWO-COMPONENT HISTIDINE PROTEIN KINASE"/>
    <property type="match status" value="1"/>
</dbReference>
<dbReference type="PRINTS" id="PR00344">
    <property type="entry name" value="BCTRLSENSOR"/>
</dbReference>
<dbReference type="PANTHER" id="PTHR43047:SF72">
    <property type="entry name" value="OSMOSENSING HISTIDINE PROTEIN KINASE SLN1"/>
    <property type="match status" value="1"/>
</dbReference>
<evidence type="ECO:0000256" key="5">
    <source>
        <dbReference type="ARBA" id="ARBA00022777"/>
    </source>
</evidence>
<dbReference type="GO" id="GO:0009927">
    <property type="term" value="F:histidine phosphotransfer kinase activity"/>
    <property type="evidence" value="ECO:0007669"/>
    <property type="project" value="TreeGrafter"/>
</dbReference>